<dbReference type="AlphaFoldDB" id="A0A484MAZ1"/>
<gene>
    <name evidence="3" type="ORF">CCAM_LOCUS27889</name>
</gene>
<keyword evidence="2" id="KW-1133">Transmembrane helix</keyword>
<evidence type="ECO:0000256" key="1">
    <source>
        <dbReference type="SAM" id="MobiDB-lite"/>
    </source>
</evidence>
<keyword evidence="2" id="KW-0812">Transmembrane</keyword>
<dbReference type="Proteomes" id="UP000595140">
    <property type="component" value="Unassembled WGS sequence"/>
</dbReference>
<evidence type="ECO:0000313" key="3">
    <source>
        <dbReference type="EMBL" id="VFQ86113.1"/>
    </source>
</evidence>
<proteinExistence type="predicted"/>
<dbReference type="EMBL" id="OOIL02003089">
    <property type="protein sequence ID" value="VFQ86113.1"/>
    <property type="molecule type" value="Genomic_DNA"/>
</dbReference>
<keyword evidence="2" id="KW-0472">Membrane</keyword>
<accession>A0A484MAZ1</accession>
<name>A0A484MAZ1_9ASTE</name>
<protein>
    <submittedName>
        <fullName evidence="3">Uncharacterized protein</fullName>
    </submittedName>
</protein>
<keyword evidence="4" id="KW-1185">Reference proteome</keyword>
<evidence type="ECO:0000256" key="2">
    <source>
        <dbReference type="SAM" id="Phobius"/>
    </source>
</evidence>
<feature type="region of interest" description="Disordered" evidence="1">
    <location>
        <begin position="1"/>
        <end position="25"/>
    </location>
</feature>
<feature type="compositionally biased region" description="Polar residues" evidence="1">
    <location>
        <begin position="7"/>
        <end position="22"/>
    </location>
</feature>
<feature type="transmembrane region" description="Helical" evidence="2">
    <location>
        <begin position="176"/>
        <end position="193"/>
    </location>
</feature>
<reference evidence="3 4" key="1">
    <citation type="submission" date="2018-04" db="EMBL/GenBank/DDBJ databases">
        <authorList>
            <person name="Vogel A."/>
        </authorList>
    </citation>
    <scope>NUCLEOTIDE SEQUENCE [LARGE SCALE GENOMIC DNA]</scope>
</reference>
<sequence>MPGEPSILSSSSRCLDTGQLSSDPHRVPRFRSIPLIDGAYARLSRRVKPTSQPQSLLPPIYSITLLLLPWTVEAEFGISCSFPLDAAVFGVMEWIKLWFWAVHCCWNCCLGILTWRPSNQQCERLRGVMMLFPLPERQWVKLKSLGRVKPWIKTNLCVIGTHTLKIWSLFFNLSNFRIWSFILFVLFVFYFGLKQPMYS</sequence>
<organism evidence="3 4">
    <name type="scientific">Cuscuta campestris</name>
    <dbReference type="NCBI Taxonomy" id="132261"/>
    <lineage>
        <taxon>Eukaryota</taxon>
        <taxon>Viridiplantae</taxon>
        <taxon>Streptophyta</taxon>
        <taxon>Embryophyta</taxon>
        <taxon>Tracheophyta</taxon>
        <taxon>Spermatophyta</taxon>
        <taxon>Magnoliopsida</taxon>
        <taxon>eudicotyledons</taxon>
        <taxon>Gunneridae</taxon>
        <taxon>Pentapetalae</taxon>
        <taxon>asterids</taxon>
        <taxon>lamiids</taxon>
        <taxon>Solanales</taxon>
        <taxon>Convolvulaceae</taxon>
        <taxon>Cuscuteae</taxon>
        <taxon>Cuscuta</taxon>
        <taxon>Cuscuta subgen. Grammica</taxon>
        <taxon>Cuscuta sect. Cleistogrammica</taxon>
    </lineage>
</organism>
<evidence type="ECO:0000313" key="4">
    <source>
        <dbReference type="Proteomes" id="UP000595140"/>
    </source>
</evidence>